<evidence type="ECO:0000256" key="3">
    <source>
        <dbReference type="ARBA" id="ARBA00022793"/>
    </source>
</evidence>
<evidence type="ECO:0000256" key="6">
    <source>
        <dbReference type="PIRSR" id="PIRSR602129-50"/>
    </source>
</evidence>
<dbReference type="PROSITE" id="PS00392">
    <property type="entry name" value="DDC_GAD_HDC_YDC"/>
    <property type="match status" value="1"/>
</dbReference>
<dbReference type="Gene3D" id="3.90.1150.10">
    <property type="entry name" value="Aspartate Aminotransferase, domain 1"/>
    <property type="match status" value="1"/>
</dbReference>
<protein>
    <submittedName>
        <fullName evidence="8">L-2,4-diaminobutyrate decarboxylase</fullName>
        <ecNumber evidence="8">4.1.1.86</ecNumber>
    </submittedName>
</protein>
<dbReference type="AlphaFoldDB" id="A0A2R8ALD4"/>
<accession>A0A2R8ALD4</accession>
<dbReference type="InterPro" id="IPR015424">
    <property type="entry name" value="PyrdxlP-dep_Trfase"/>
</dbReference>
<feature type="modified residue" description="N6-(pyridoxal phosphate)lysine" evidence="6">
    <location>
        <position position="302"/>
    </location>
</feature>
<comment type="cofactor">
    <cofactor evidence="1 6 7">
        <name>pyridoxal 5'-phosphate</name>
        <dbReference type="ChEBI" id="CHEBI:597326"/>
    </cofactor>
</comment>
<dbReference type="Proteomes" id="UP000244911">
    <property type="component" value="Unassembled WGS sequence"/>
</dbReference>
<dbReference type="InterPro" id="IPR010977">
    <property type="entry name" value="Aromatic_deC"/>
</dbReference>
<evidence type="ECO:0000256" key="4">
    <source>
        <dbReference type="ARBA" id="ARBA00022898"/>
    </source>
</evidence>
<dbReference type="PANTHER" id="PTHR11999:SF70">
    <property type="entry name" value="MIP05841P"/>
    <property type="match status" value="1"/>
</dbReference>
<dbReference type="InterPro" id="IPR021115">
    <property type="entry name" value="Pyridoxal-P_BS"/>
</dbReference>
<dbReference type="InterPro" id="IPR002129">
    <property type="entry name" value="PyrdxlP-dep_de-COase"/>
</dbReference>
<dbReference type="PANTHER" id="PTHR11999">
    <property type="entry name" value="GROUP II PYRIDOXAL-5-PHOSPHATE DECARBOXYLASE"/>
    <property type="match status" value="1"/>
</dbReference>
<evidence type="ECO:0000313" key="8">
    <source>
        <dbReference type="EMBL" id="SPF76855.1"/>
    </source>
</evidence>
<comment type="similarity">
    <text evidence="2 7">Belongs to the group II decarboxylase family.</text>
</comment>
<dbReference type="Pfam" id="PF00282">
    <property type="entry name" value="Pyridoxal_deC"/>
    <property type="match status" value="1"/>
</dbReference>
<name>A0A2R8ALD4_9RHOB</name>
<evidence type="ECO:0000313" key="9">
    <source>
        <dbReference type="Proteomes" id="UP000244911"/>
    </source>
</evidence>
<evidence type="ECO:0000256" key="2">
    <source>
        <dbReference type="ARBA" id="ARBA00009533"/>
    </source>
</evidence>
<evidence type="ECO:0000256" key="7">
    <source>
        <dbReference type="RuleBase" id="RU000382"/>
    </source>
</evidence>
<evidence type="ECO:0000256" key="1">
    <source>
        <dbReference type="ARBA" id="ARBA00001933"/>
    </source>
</evidence>
<proteinExistence type="inferred from homology"/>
<dbReference type="GO" id="GO:0030170">
    <property type="term" value="F:pyridoxal phosphate binding"/>
    <property type="evidence" value="ECO:0007669"/>
    <property type="project" value="InterPro"/>
</dbReference>
<dbReference type="SUPFAM" id="SSF53383">
    <property type="entry name" value="PLP-dependent transferases"/>
    <property type="match status" value="1"/>
</dbReference>
<gene>
    <name evidence="8" type="primary">ddc_3</name>
    <name evidence="8" type="ORF">ALP8811_01871</name>
</gene>
<dbReference type="OrthoDB" id="9803665at2"/>
<dbReference type="InterPro" id="IPR015422">
    <property type="entry name" value="PyrdxlP-dep_Trfase_small"/>
</dbReference>
<dbReference type="EC" id="4.1.1.86" evidence="8"/>
<dbReference type="RefSeq" id="WP_108856825.1">
    <property type="nucleotide sequence ID" value="NZ_OMOI01000001.1"/>
</dbReference>
<sequence length="473" mass="50536">MTKEVSTARGLTDTQARAIEGAAQAARVYREELPQMPARPTLDLDEAAGRFLGPLPEAGMPEDDVIAQIVRDASGGLHSMANPTFFGYVLGASHPVGVAADMLVSAWGQNAGSSFETPAVTGMERAVCDWVISLLSLPPDSGAGLVTGGTVANMVGVMAARNKLLSAQGWDVEADGLFGAPEIPVLIGQDAHSAPFAALRYAGLGAARVQVVETDGEGRIMPDAFRKALEQIDAPPLVVLQAGQINTGAFDPFTDLIPMVHERKGWVHVDGAFGLWLAAVPELEHRLADVQKADSWAVDLHKWLNAPFDAGMVIVRDRAPLVASMSARGAYLPETTVHWEPTDSTPELSRRARGIPSYAILRHLGVTGVRELVARHCRLAERIAATVSAESGLAVLNEIHSNQVAIACGDDGLTMRVLKRVQERGKVYPTHGEWAGRQIIRASVIGYAMTEIDADLLSAEVINAYRWCASNPE</sequence>
<reference evidence="9" key="1">
    <citation type="submission" date="2018-03" db="EMBL/GenBank/DDBJ databases">
        <authorList>
            <person name="Rodrigo-Torres L."/>
            <person name="Arahal R. D."/>
            <person name="Lucena T."/>
        </authorList>
    </citation>
    <scope>NUCLEOTIDE SEQUENCE [LARGE SCALE GENOMIC DNA]</scope>
    <source>
        <strain evidence="9">CECT 8811</strain>
    </source>
</reference>
<dbReference type="GO" id="GO:0019752">
    <property type="term" value="P:carboxylic acid metabolic process"/>
    <property type="evidence" value="ECO:0007669"/>
    <property type="project" value="InterPro"/>
</dbReference>
<keyword evidence="4 6" id="KW-0663">Pyridoxal phosphate</keyword>
<evidence type="ECO:0000256" key="5">
    <source>
        <dbReference type="ARBA" id="ARBA00023239"/>
    </source>
</evidence>
<keyword evidence="5 7" id="KW-0456">Lyase</keyword>
<keyword evidence="9" id="KW-1185">Reference proteome</keyword>
<keyword evidence="3" id="KW-0210">Decarboxylase</keyword>
<organism evidence="8 9">
    <name type="scientific">Aliiroseovarius pelagivivens</name>
    <dbReference type="NCBI Taxonomy" id="1639690"/>
    <lineage>
        <taxon>Bacteria</taxon>
        <taxon>Pseudomonadati</taxon>
        <taxon>Pseudomonadota</taxon>
        <taxon>Alphaproteobacteria</taxon>
        <taxon>Rhodobacterales</taxon>
        <taxon>Paracoccaceae</taxon>
        <taxon>Aliiroseovarius</taxon>
    </lineage>
</organism>
<dbReference type="EMBL" id="OMOI01000001">
    <property type="protein sequence ID" value="SPF76855.1"/>
    <property type="molecule type" value="Genomic_DNA"/>
</dbReference>
<dbReference type="Gene3D" id="3.40.640.10">
    <property type="entry name" value="Type I PLP-dependent aspartate aminotransferase-like (Major domain)"/>
    <property type="match status" value="1"/>
</dbReference>
<dbReference type="InterPro" id="IPR015421">
    <property type="entry name" value="PyrdxlP-dep_Trfase_major"/>
</dbReference>
<dbReference type="GO" id="GO:0033983">
    <property type="term" value="F:diaminobutyrate decarboxylase activity"/>
    <property type="evidence" value="ECO:0007669"/>
    <property type="project" value="UniProtKB-EC"/>
</dbReference>